<reference evidence="3 4" key="1">
    <citation type="submission" date="2019-10" db="EMBL/GenBank/DDBJ databases">
        <authorList>
            <person name="Palmer J.M."/>
        </authorList>
    </citation>
    <scope>NUCLEOTIDE SEQUENCE [LARGE SCALE GENOMIC DNA]</scope>
    <source>
        <strain evidence="3 4">TWF718</strain>
    </source>
</reference>
<proteinExistence type="predicted"/>
<evidence type="ECO:0000313" key="3">
    <source>
        <dbReference type="EMBL" id="KAK6356116.1"/>
    </source>
</evidence>
<feature type="domain" description="DUF6697" evidence="2">
    <location>
        <begin position="386"/>
        <end position="570"/>
    </location>
</feature>
<feature type="compositionally biased region" description="Polar residues" evidence="1">
    <location>
        <begin position="154"/>
        <end position="167"/>
    </location>
</feature>
<comment type="caution">
    <text evidence="3">The sequence shown here is derived from an EMBL/GenBank/DDBJ whole genome shotgun (WGS) entry which is preliminary data.</text>
</comment>
<evidence type="ECO:0000313" key="4">
    <source>
        <dbReference type="Proteomes" id="UP001313282"/>
    </source>
</evidence>
<name>A0AAN8RRP0_9PEZI</name>
<dbReference type="AlphaFoldDB" id="A0AAN8RRP0"/>
<dbReference type="EMBL" id="JAVHNR010000001">
    <property type="protein sequence ID" value="KAK6356116.1"/>
    <property type="molecule type" value="Genomic_DNA"/>
</dbReference>
<sequence length="585" mass="65000">MTRVAFLRNSNSRPPSLLTEPLTTKEWTAFGTAVGESSQEERLPEHLRFHNPAWDLSLLRTLAQKRWEQQGREGELEEPDPIDTFVESESEGADMVDEMDLSISHETSYARIEAANILLEGRMRKKAKLDYSGMFLPFKELDDEGRGSPHRSAVESTGGDNTSSQLFLGSDSGLHSLPKLHRKRRGRRSRKAQDASELGSEVGDLPQSEDNYQGSASPDMAPLADPVSKIQKERRKTLIEAGNKVPETGLFKPSPGIKDKVYATPPPLANGRVLHSGNGKSFTGYRKRVSLARGLCDSEDPVITSSISRPTQLMTSPDGEVIHKLSDFPTPPPLSAKEGNDSSPTSSDYDSIFSDDQDTTFPAGQLRLADLSPEIVASIPKPLEYFSRRDHVGPVIGGNNRVLIATTAARPNAPIQTRGYMGIQPAWNPHAPKKAGENGSIMQLSSTSTDPISKTQENFPLFVARAPHQWEYCGQYQVAKIVKLSAFENWMHLSTGGSKLLKYWGEEILQKRFEWAKNLFMQNCGWTEEKWLEATVEDIMGHIMTGTVPMHWVHLQCVGFDLVFYEALLRQKVKCGLVASEKIIL</sequence>
<feature type="region of interest" description="Disordered" evidence="1">
    <location>
        <begin position="321"/>
        <end position="356"/>
    </location>
</feature>
<dbReference type="Proteomes" id="UP001313282">
    <property type="component" value="Unassembled WGS sequence"/>
</dbReference>
<keyword evidence="4" id="KW-1185">Reference proteome</keyword>
<protein>
    <recommendedName>
        <fullName evidence="2">DUF6697 domain-containing protein</fullName>
    </recommendedName>
</protein>
<feature type="region of interest" description="Disordered" evidence="1">
    <location>
        <begin position="139"/>
        <end position="223"/>
    </location>
</feature>
<evidence type="ECO:0000256" key="1">
    <source>
        <dbReference type="SAM" id="MobiDB-lite"/>
    </source>
</evidence>
<feature type="compositionally biased region" description="Basic residues" evidence="1">
    <location>
        <begin position="178"/>
        <end position="190"/>
    </location>
</feature>
<dbReference type="InterPro" id="IPR046520">
    <property type="entry name" value="DUF6697"/>
</dbReference>
<organism evidence="3 4">
    <name type="scientific">Orbilia javanica</name>
    <dbReference type="NCBI Taxonomy" id="47235"/>
    <lineage>
        <taxon>Eukaryota</taxon>
        <taxon>Fungi</taxon>
        <taxon>Dikarya</taxon>
        <taxon>Ascomycota</taxon>
        <taxon>Pezizomycotina</taxon>
        <taxon>Orbiliomycetes</taxon>
        <taxon>Orbiliales</taxon>
        <taxon>Orbiliaceae</taxon>
        <taxon>Orbilia</taxon>
    </lineage>
</organism>
<evidence type="ECO:0000259" key="2">
    <source>
        <dbReference type="Pfam" id="PF20411"/>
    </source>
</evidence>
<dbReference type="Pfam" id="PF20411">
    <property type="entry name" value="DUF6697"/>
    <property type="match status" value="1"/>
</dbReference>
<accession>A0AAN8RRP0</accession>
<gene>
    <name evidence="3" type="ORF">TWF718_000491</name>
</gene>